<keyword evidence="1" id="KW-1133">Transmembrane helix</keyword>
<dbReference type="InterPro" id="IPR053891">
    <property type="entry name" value="Shisa_N"/>
</dbReference>
<organism evidence="3 4">
    <name type="scientific">Salarias fasciatus</name>
    <name type="common">Jewelled blenny</name>
    <name type="synonym">Blennius fasciatus</name>
    <dbReference type="NCBI Taxonomy" id="181472"/>
    <lineage>
        <taxon>Eukaryota</taxon>
        <taxon>Metazoa</taxon>
        <taxon>Chordata</taxon>
        <taxon>Craniata</taxon>
        <taxon>Vertebrata</taxon>
        <taxon>Euteleostomi</taxon>
        <taxon>Actinopterygii</taxon>
        <taxon>Neopterygii</taxon>
        <taxon>Teleostei</taxon>
        <taxon>Neoteleostei</taxon>
        <taxon>Acanthomorphata</taxon>
        <taxon>Ovalentaria</taxon>
        <taxon>Blenniimorphae</taxon>
        <taxon>Blenniiformes</taxon>
        <taxon>Blennioidei</taxon>
        <taxon>Blenniidae</taxon>
        <taxon>Salariinae</taxon>
        <taxon>Salarias</taxon>
    </lineage>
</organism>
<evidence type="ECO:0000256" key="1">
    <source>
        <dbReference type="SAM" id="Phobius"/>
    </source>
</evidence>
<name>A0A672I929_SALFA</name>
<dbReference type="Proteomes" id="UP000472267">
    <property type="component" value="Chromosome 5"/>
</dbReference>
<accession>A0A672I929</accession>
<reference evidence="3" key="3">
    <citation type="submission" date="2025-09" db="UniProtKB">
        <authorList>
            <consortium name="Ensembl"/>
        </authorList>
    </citation>
    <scope>IDENTIFICATION</scope>
</reference>
<protein>
    <recommendedName>
        <fullName evidence="2">Shisa N-terminal domain-containing protein</fullName>
    </recommendedName>
</protein>
<keyword evidence="4" id="KW-1185">Reference proteome</keyword>
<reference evidence="3" key="2">
    <citation type="submission" date="2025-08" db="UniProtKB">
        <authorList>
            <consortium name="Ensembl"/>
        </authorList>
    </citation>
    <scope>IDENTIFICATION</scope>
</reference>
<evidence type="ECO:0000313" key="4">
    <source>
        <dbReference type="Proteomes" id="UP000472267"/>
    </source>
</evidence>
<evidence type="ECO:0000313" key="3">
    <source>
        <dbReference type="Ensembl" id="ENSSFAP00005038191.1"/>
    </source>
</evidence>
<reference evidence="3" key="1">
    <citation type="submission" date="2019-06" db="EMBL/GenBank/DDBJ databases">
        <authorList>
            <consortium name="Wellcome Sanger Institute Data Sharing"/>
        </authorList>
    </citation>
    <scope>NUCLEOTIDE SEQUENCE [LARGE SCALE GENOMIC DNA]</scope>
</reference>
<proteinExistence type="predicted"/>
<feature type="domain" description="Shisa N-terminal" evidence="2">
    <location>
        <begin position="23"/>
        <end position="63"/>
    </location>
</feature>
<dbReference type="Pfam" id="PF13908">
    <property type="entry name" value="Shisa_N"/>
    <property type="match status" value="1"/>
</dbReference>
<evidence type="ECO:0000259" key="2">
    <source>
        <dbReference type="Pfam" id="PF13908"/>
    </source>
</evidence>
<feature type="transmembrane region" description="Helical" evidence="1">
    <location>
        <begin position="71"/>
        <end position="92"/>
    </location>
</feature>
<sequence length="136" mass="15083">MSGPGPCHFTLPTTPIFGSRGIYGLKHDSEQCGVKYCCGDCNQRYCCSDWSYRITQEEQNHCSDSKSRRTALILGTVLGVLLPLLFCVILFVCCEAHCCVIYKCRKPVTTTIVHSPDEPSCPGQPTYPGYQPVLEI</sequence>
<dbReference type="Ensembl" id="ENSSFAT00005039613.1">
    <property type="protein sequence ID" value="ENSSFAP00005038191.1"/>
    <property type="gene ID" value="ENSSFAG00005019182.1"/>
</dbReference>
<keyword evidence="1" id="KW-0472">Membrane</keyword>
<dbReference type="AlphaFoldDB" id="A0A672I929"/>
<keyword evidence="1" id="KW-0812">Transmembrane</keyword>